<dbReference type="CDD" id="cd20540">
    <property type="entry name" value="CYCLIN_CCNY_like"/>
    <property type="match status" value="1"/>
</dbReference>
<dbReference type="InterPro" id="IPR036915">
    <property type="entry name" value="Cyclin-like_sf"/>
</dbReference>
<reference evidence="4 5" key="1">
    <citation type="journal article" date="2019" name="Gigascience">
        <title>Whole-genome sequence of the oriental lung fluke Paragonimus westermani.</title>
        <authorList>
            <person name="Oey H."/>
            <person name="Zakrzewski M."/>
            <person name="Narain K."/>
            <person name="Devi K.R."/>
            <person name="Agatsuma T."/>
            <person name="Nawaratna S."/>
            <person name="Gobert G.N."/>
            <person name="Jones M.K."/>
            <person name="Ragan M.A."/>
            <person name="McManus D.P."/>
            <person name="Krause L."/>
        </authorList>
    </citation>
    <scope>NUCLEOTIDE SEQUENCE [LARGE SCALE GENOMIC DNA]</scope>
    <source>
        <strain evidence="4 5">IND2009</strain>
    </source>
</reference>
<dbReference type="InterPro" id="IPR013763">
    <property type="entry name" value="Cyclin-like_dom"/>
</dbReference>
<dbReference type="EMBL" id="QNGE01003582">
    <property type="protein sequence ID" value="KAA3673854.1"/>
    <property type="molecule type" value="Genomic_DNA"/>
</dbReference>
<comment type="caution">
    <text evidence="4">The sequence shown here is derived from an EMBL/GenBank/DDBJ whole genome shotgun (WGS) entry which is preliminary data.</text>
</comment>
<keyword evidence="1" id="KW-0195">Cyclin</keyword>
<gene>
    <name evidence="4" type="ORF">DEA37_0001726</name>
</gene>
<dbReference type="Pfam" id="PF00134">
    <property type="entry name" value="Cyclin_N"/>
    <property type="match status" value="1"/>
</dbReference>
<dbReference type="InterPro" id="IPR006671">
    <property type="entry name" value="Cyclin_N"/>
</dbReference>
<evidence type="ECO:0000256" key="2">
    <source>
        <dbReference type="SAM" id="MobiDB-lite"/>
    </source>
</evidence>
<protein>
    <recommendedName>
        <fullName evidence="3">Cyclin-like domain-containing protein</fullName>
    </recommendedName>
</protein>
<feature type="non-terminal residue" evidence="4">
    <location>
        <position position="1"/>
    </location>
</feature>
<dbReference type="SUPFAM" id="SSF47954">
    <property type="entry name" value="Cyclin-like"/>
    <property type="match status" value="1"/>
</dbReference>
<feature type="region of interest" description="Disordered" evidence="2">
    <location>
        <begin position="138"/>
        <end position="158"/>
    </location>
</feature>
<organism evidence="4 5">
    <name type="scientific">Paragonimus westermani</name>
    <dbReference type="NCBI Taxonomy" id="34504"/>
    <lineage>
        <taxon>Eukaryota</taxon>
        <taxon>Metazoa</taxon>
        <taxon>Spiralia</taxon>
        <taxon>Lophotrochozoa</taxon>
        <taxon>Platyhelminthes</taxon>
        <taxon>Trematoda</taxon>
        <taxon>Digenea</taxon>
        <taxon>Plagiorchiida</taxon>
        <taxon>Troglotremata</taxon>
        <taxon>Troglotrematidae</taxon>
        <taxon>Paragonimus</taxon>
    </lineage>
</organism>
<accession>A0A5J4NEF5</accession>
<dbReference type="Gene3D" id="1.10.472.10">
    <property type="entry name" value="Cyclin-like"/>
    <property type="match status" value="1"/>
</dbReference>
<keyword evidence="5" id="KW-1185">Reference proteome</keyword>
<dbReference type="SMART" id="SM00385">
    <property type="entry name" value="CYCLIN"/>
    <property type="match status" value="1"/>
</dbReference>
<dbReference type="Proteomes" id="UP000324629">
    <property type="component" value="Unassembled WGS sequence"/>
</dbReference>
<evidence type="ECO:0000313" key="4">
    <source>
        <dbReference type="EMBL" id="KAA3673854.1"/>
    </source>
</evidence>
<sequence length="493" mass="56296">LCLMGNRCSPCCRKTHKSFRENDLASNYGAATNHLVSKPPGSYRPSYPKDMLVDGYAHLTGGGDPVCINGELRNYQLAEAHLKRVEAAALASVNPSGEARTNRYKMMMMMNQPPQGNYVVAQEPSEYIRSSMYAPSSSANLQHISEREPDDTETDPSLNPIKETLFMQRSVRDVEASFRKRRSIYERNMSRNRQRAARLLHRSSSSSTIRLDDSTVSRPDPKSTVRALAHAVYLQIKNRDRRCSNPSLPDIFDERLHPVQNEPVPADYGSQDPDHKVVYRFIRTLFQMAQLSPECAIVTMVYLERLLTSAETELTPATWKRSVLCAILLASKVWDDQAVWNVDYCQILKDLNVNDVQFVKLEPLKIPPDGVKFARISVRSVSSNHLCSLSHSRSLSRALCSNELERQFLEIIQFNINVPSSVYAKYYFDIRSLCGASCYQFPLSMERAHKLEAYSRIMEDTFHDDFQRTRTQHRWGSLDRLTLPARFRPAILC</sequence>
<feature type="domain" description="Cyclin-like" evidence="3">
    <location>
        <begin position="280"/>
        <end position="365"/>
    </location>
</feature>
<dbReference type="AlphaFoldDB" id="A0A5J4NEF5"/>
<feature type="region of interest" description="Disordered" evidence="2">
    <location>
        <begin position="199"/>
        <end position="222"/>
    </location>
</feature>
<evidence type="ECO:0000256" key="1">
    <source>
        <dbReference type="RuleBase" id="RU000383"/>
    </source>
</evidence>
<feature type="compositionally biased region" description="Basic and acidic residues" evidence="2">
    <location>
        <begin position="210"/>
        <end position="222"/>
    </location>
</feature>
<evidence type="ECO:0000313" key="5">
    <source>
        <dbReference type="Proteomes" id="UP000324629"/>
    </source>
</evidence>
<dbReference type="GO" id="GO:0019901">
    <property type="term" value="F:protein kinase binding"/>
    <property type="evidence" value="ECO:0007669"/>
    <property type="project" value="InterPro"/>
</dbReference>
<comment type="similarity">
    <text evidence="1">Belongs to the cyclin family.</text>
</comment>
<evidence type="ECO:0000259" key="3">
    <source>
        <dbReference type="SMART" id="SM00385"/>
    </source>
</evidence>
<proteinExistence type="inferred from homology"/>
<name>A0A5J4NEF5_9TREM</name>
<dbReference type="PANTHER" id="PTHR14248">
    <property type="entry name" value="CYCLIN Y, ISOFORM A"/>
    <property type="match status" value="1"/>
</dbReference>